<dbReference type="PANTHER" id="PTHR43689:SF8">
    <property type="entry name" value="ALPHA_BETA-HYDROLASES SUPERFAMILY PROTEIN"/>
    <property type="match status" value="1"/>
</dbReference>
<sequence>MIRRTLVASGVSSEVVRIRDTDVHFYRAEKGGKGPPLLLVHGLGSSANAFFKTMVPLAKLFRSVVAIDLPGNGFSPTPARGPLPVREHLEILSEFRRRMIGEPVFLLGNSLGGGMVLNFALQEPQHVRALALVAPAGARVADDRFQGLLKSFHVDDAKQARVLANKLYAKPPLYILLFADELRKMVSTDTVKSLVREVTPADMFTPEQLSSLTMPTLLIWGRQEKLLPYEGLDFFRAHLPANAEIHEVKGFGHMPQMEHPRAFIERVTKFAVARGLVHA</sequence>
<evidence type="ECO:0000313" key="2">
    <source>
        <dbReference type="EMBL" id="PZR09115.1"/>
    </source>
</evidence>
<feature type="domain" description="AB hydrolase-1" evidence="1">
    <location>
        <begin position="35"/>
        <end position="260"/>
    </location>
</feature>
<dbReference type="Gene3D" id="3.40.50.1820">
    <property type="entry name" value="alpha/beta hydrolase"/>
    <property type="match status" value="1"/>
</dbReference>
<accession>A0A2W5TCJ7</accession>
<dbReference type="Pfam" id="PF00561">
    <property type="entry name" value="Abhydrolase_1"/>
    <property type="match status" value="1"/>
</dbReference>
<dbReference type="AlphaFoldDB" id="A0A2W5TCJ7"/>
<evidence type="ECO:0000313" key="3">
    <source>
        <dbReference type="Proteomes" id="UP000249061"/>
    </source>
</evidence>
<dbReference type="SUPFAM" id="SSF53474">
    <property type="entry name" value="alpha/beta-Hydrolases"/>
    <property type="match status" value="1"/>
</dbReference>
<dbReference type="PANTHER" id="PTHR43689">
    <property type="entry name" value="HYDROLASE"/>
    <property type="match status" value="1"/>
</dbReference>
<reference evidence="2 3" key="1">
    <citation type="submission" date="2017-08" db="EMBL/GenBank/DDBJ databases">
        <title>Infants hospitalized years apart are colonized by the same room-sourced microbial strains.</title>
        <authorList>
            <person name="Brooks B."/>
            <person name="Olm M.R."/>
            <person name="Firek B.A."/>
            <person name="Baker R."/>
            <person name="Thomas B.C."/>
            <person name="Morowitz M.J."/>
            <person name="Banfield J.F."/>
        </authorList>
    </citation>
    <scope>NUCLEOTIDE SEQUENCE [LARGE SCALE GENOMIC DNA]</scope>
    <source>
        <strain evidence="2">S2_003_000_R2_14</strain>
    </source>
</reference>
<keyword evidence="2" id="KW-0378">Hydrolase</keyword>
<dbReference type="PRINTS" id="PR00111">
    <property type="entry name" value="ABHYDROLASE"/>
</dbReference>
<dbReference type="Proteomes" id="UP000249061">
    <property type="component" value="Unassembled WGS sequence"/>
</dbReference>
<proteinExistence type="predicted"/>
<comment type="caution">
    <text evidence="2">The sequence shown here is derived from an EMBL/GenBank/DDBJ whole genome shotgun (WGS) entry which is preliminary data.</text>
</comment>
<dbReference type="EMBL" id="QFQP01000022">
    <property type="protein sequence ID" value="PZR09115.1"/>
    <property type="molecule type" value="Genomic_DNA"/>
</dbReference>
<name>A0A2W5TCJ7_9BACT</name>
<protein>
    <submittedName>
        <fullName evidence="2">Alpha/beta hydrolase</fullName>
    </submittedName>
</protein>
<dbReference type="GO" id="GO:0016787">
    <property type="term" value="F:hydrolase activity"/>
    <property type="evidence" value="ECO:0007669"/>
    <property type="project" value="UniProtKB-KW"/>
</dbReference>
<gene>
    <name evidence="2" type="ORF">DI536_23055</name>
</gene>
<dbReference type="InterPro" id="IPR000073">
    <property type="entry name" value="AB_hydrolase_1"/>
</dbReference>
<dbReference type="InterPro" id="IPR029058">
    <property type="entry name" value="AB_hydrolase_fold"/>
</dbReference>
<evidence type="ECO:0000259" key="1">
    <source>
        <dbReference type="Pfam" id="PF00561"/>
    </source>
</evidence>
<organism evidence="2 3">
    <name type="scientific">Archangium gephyra</name>
    <dbReference type="NCBI Taxonomy" id="48"/>
    <lineage>
        <taxon>Bacteria</taxon>
        <taxon>Pseudomonadati</taxon>
        <taxon>Myxococcota</taxon>
        <taxon>Myxococcia</taxon>
        <taxon>Myxococcales</taxon>
        <taxon>Cystobacterineae</taxon>
        <taxon>Archangiaceae</taxon>
        <taxon>Archangium</taxon>
    </lineage>
</organism>